<dbReference type="SUPFAM" id="SSF141259">
    <property type="entry name" value="CarD-like"/>
    <property type="match status" value="1"/>
</dbReference>
<feature type="domain" description="CarD-like/TRCF RNAP-interacting" evidence="1">
    <location>
        <begin position="1"/>
        <end position="113"/>
    </location>
</feature>
<protein>
    <submittedName>
        <fullName evidence="2">Transcription factor YdeB</fullName>
    </submittedName>
</protein>
<dbReference type="KEGG" id="ctae:BGI42_04890"/>
<reference evidence="3" key="1">
    <citation type="submission" date="2016-09" db="EMBL/GenBank/DDBJ databases">
        <title>Genomics of Clostridium taeniosporum, an organism which forms endospores with ribbon-like appendages.</title>
        <authorList>
            <person name="Walker J.R."/>
        </authorList>
    </citation>
    <scope>NUCLEOTIDE SEQUENCE [LARGE SCALE GENOMIC DNA]</scope>
    <source>
        <strain evidence="3">1/k</strain>
    </source>
</reference>
<name>A0A1D7XIC9_9CLOT</name>
<dbReference type="InterPro" id="IPR052531">
    <property type="entry name" value="CarD-like_regulator"/>
</dbReference>
<evidence type="ECO:0000259" key="1">
    <source>
        <dbReference type="SMART" id="SM01058"/>
    </source>
</evidence>
<organism evidence="2 3">
    <name type="scientific">Clostridium taeniosporum</name>
    <dbReference type="NCBI Taxonomy" id="394958"/>
    <lineage>
        <taxon>Bacteria</taxon>
        <taxon>Bacillati</taxon>
        <taxon>Bacillota</taxon>
        <taxon>Clostridia</taxon>
        <taxon>Eubacteriales</taxon>
        <taxon>Clostridiaceae</taxon>
        <taxon>Clostridium</taxon>
    </lineage>
</organism>
<sequence length="160" mass="18411">MFKVGDKVVYPMQGIGIVEKIEEKFFCGKKKKYCIIQMLKNSLEIMIPIDRISNSKLRMVNNINTLEDILNHIQDTSNPEEINLPSKQRYEINLNKIKSGLLQDSVDVFYNLTVINKIKALNSTEKQILNTARKLLIDEIRVVKDISENEATKLLKSSIN</sequence>
<dbReference type="EMBL" id="CP017253">
    <property type="protein sequence ID" value="AOR23097.1"/>
    <property type="molecule type" value="Genomic_DNA"/>
</dbReference>
<dbReference type="InterPro" id="IPR003711">
    <property type="entry name" value="CarD-like/TRCF_RID"/>
</dbReference>
<dbReference type="GO" id="GO:0009303">
    <property type="term" value="P:rRNA transcription"/>
    <property type="evidence" value="ECO:0007669"/>
    <property type="project" value="TreeGrafter"/>
</dbReference>
<dbReference type="Pfam" id="PF02559">
    <property type="entry name" value="CarD_TRCF_RID"/>
    <property type="match status" value="1"/>
</dbReference>
<evidence type="ECO:0000313" key="2">
    <source>
        <dbReference type="EMBL" id="AOR23097.1"/>
    </source>
</evidence>
<dbReference type="InterPro" id="IPR036101">
    <property type="entry name" value="CarD-like/TRCF_RID_sf"/>
</dbReference>
<proteinExistence type="predicted"/>
<evidence type="ECO:0000313" key="3">
    <source>
        <dbReference type="Proteomes" id="UP000094652"/>
    </source>
</evidence>
<dbReference type="STRING" id="394958.BGI42_04890"/>
<accession>A0A1D7XIC9</accession>
<dbReference type="InterPro" id="IPR042215">
    <property type="entry name" value="CarD-like_C"/>
</dbReference>
<keyword evidence="3" id="KW-1185">Reference proteome</keyword>
<dbReference type="Gene3D" id="1.20.58.1290">
    <property type="entry name" value="CarD-like, C-terminal domain"/>
    <property type="match status" value="1"/>
</dbReference>
<dbReference type="RefSeq" id="WP_069679252.1">
    <property type="nucleotide sequence ID" value="NZ_CP017253.2"/>
</dbReference>
<dbReference type="InterPro" id="IPR048792">
    <property type="entry name" value="CarD_C"/>
</dbReference>
<dbReference type="AlphaFoldDB" id="A0A1D7XIC9"/>
<dbReference type="OrthoDB" id="9786074at2"/>
<dbReference type="Proteomes" id="UP000094652">
    <property type="component" value="Chromosome"/>
</dbReference>
<dbReference type="Gene3D" id="2.40.10.170">
    <property type="match status" value="1"/>
</dbReference>
<dbReference type="PANTHER" id="PTHR38447:SF1">
    <property type="entry name" value="RNA POLYMERASE-BINDING TRANSCRIPTION FACTOR CARD"/>
    <property type="match status" value="1"/>
</dbReference>
<dbReference type="SMART" id="SM01058">
    <property type="entry name" value="CarD_TRCF"/>
    <property type="match status" value="1"/>
</dbReference>
<gene>
    <name evidence="2" type="ORF">BGI42_04890</name>
</gene>
<dbReference type="Pfam" id="PF21095">
    <property type="entry name" value="CarD_C"/>
    <property type="match status" value="1"/>
</dbReference>
<dbReference type="PANTHER" id="PTHR38447">
    <property type="entry name" value="TRANSCRIPTION FACTOR YDEB-RELATED"/>
    <property type="match status" value="1"/>
</dbReference>